<dbReference type="Proteomes" id="UP001273350">
    <property type="component" value="Unassembled WGS sequence"/>
</dbReference>
<dbReference type="EMBL" id="JAWXVI010000012">
    <property type="protein sequence ID" value="MDX6191850.1"/>
    <property type="molecule type" value="Genomic_DNA"/>
</dbReference>
<reference evidence="1 2" key="1">
    <citation type="submission" date="2023-11" db="EMBL/GenBank/DDBJ databases">
        <title>Unpublished Manusciprt.</title>
        <authorList>
            <person name="Saticioglu I.B."/>
            <person name="Ay H."/>
            <person name="Ajmi N."/>
            <person name="Altun S."/>
            <person name="Duman M."/>
        </authorList>
    </citation>
    <scope>NUCLEOTIDE SEQUENCE [LARGE SCALE GENOMIC DNA]</scope>
    <source>
        <strain evidence="1 2">Fl-318</strain>
    </source>
</reference>
<accession>A0ABU4RKD2</accession>
<evidence type="ECO:0000313" key="2">
    <source>
        <dbReference type="Proteomes" id="UP001273350"/>
    </source>
</evidence>
<proteinExistence type="predicted"/>
<dbReference type="RefSeq" id="WP_230002350.1">
    <property type="nucleotide sequence ID" value="NZ_CP087134.1"/>
</dbReference>
<name>A0ABU4RKD2_9FLAO</name>
<gene>
    <name evidence="1" type="ORF">SGQ83_21020</name>
</gene>
<sequence>MNTKGYYFPKYIILQSVYFKLKFTLSYWDVEEIMKIKGVIVDHATIQHWI</sequence>
<protein>
    <recommendedName>
        <fullName evidence="3">IS6 family transposase</fullName>
    </recommendedName>
</protein>
<organism evidence="1 2">
    <name type="scientific">Flavobacterium cupriresistens</name>
    <dbReference type="NCBI Taxonomy" id="2893885"/>
    <lineage>
        <taxon>Bacteria</taxon>
        <taxon>Pseudomonadati</taxon>
        <taxon>Bacteroidota</taxon>
        <taxon>Flavobacteriia</taxon>
        <taxon>Flavobacteriales</taxon>
        <taxon>Flavobacteriaceae</taxon>
        <taxon>Flavobacterium</taxon>
    </lineage>
</organism>
<evidence type="ECO:0000313" key="1">
    <source>
        <dbReference type="EMBL" id="MDX6191850.1"/>
    </source>
</evidence>
<evidence type="ECO:0008006" key="3">
    <source>
        <dbReference type="Google" id="ProtNLM"/>
    </source>
</evidence>
<keyword evidence="2" id="KW-1185">Reference proteome</keyword>
<comment type="caution">
    <text evidence="1">The sequence shown here is derived from an EMBL/GenBank/DDBJ whole genome shotgun (WGS) entry which is preliminary data.</text>
</comment>